<dbReference type="InterPro" id="IPR050629">
    <property type="entry name" value="STE20/SPS1-PAK"/>
</dbReference>
<dbReference type="GO" id="GO:0005524">
    <property type="term" value="F:ATP binding"/>
    <property type="evidence" value="ECO:0007669"/>
    <property type="project" value="UniProtKB-UniRule"/>
</dbReference>
<dbReference type="InterPro" id="IPR001368">
    <property type="entry name" value="TNFR/NGFR_Cys_rich_reg"/>
</dbReference>
<reference evidence="15" key="1">
    <citation type="submission" date="2021-01" db="EMBL/GenBank/DDBJ databases">
        <authorList>
            <person name="Corre E."/>
            <person name="Pelletier E."/>
            <person name="Niang G."/>
            <person name="Scheremetjew M."/>
            <person name="Finn R."/>
            <person name="Kale V."/>
            <person name="Holt S."/>
            <person name="Cochrane G."/>
            <person name="Meng A."/>
            <person name="Brown T."/>
            <person name="Cohen L."/>
        </authorList>
    </citation>
    <scope>NUCLEOTIDE SEQUENCE</scope>
    <source>
        <strain evidence="15">CCAP979/52</strain>
    </source>
</reference>
<dbReference type="Pfam" id="PF00069">
    <property type="entry name" value="Pkinase"/>
    <property type="match status" value="1"/>
</dbReference>
<feature type="repeat" description="TNFR-Cys" evidence="10">
    <location>
        <begin position="412"/>
        <end position="446"/>
    </location>
</feature>
<keyword evidence="6" id="KW-0418">Kinase</keyword>
<evidence type="ECO:0000256" key="5">
    <source>
        <dbReference type="ARBA" id="ARBA00022741"/>
    </source>
</evidence>
<dbReference type="Gene3D" id="2.60.120.200">
    <property type="match status" value="1"/>
</dbReference>
<evidence type="ECO:0000256" key="8">
    <source>
        <dbReference type="ARBA" id="ARBA00047899"/>
    </source>
</evidence>
<evidence type="ECO:0000256" key="4">
    <source>
        <dbReference type="ARBA" id="ARBA00022679"/>
    </source>
</evidence>
<keyword evidence="4" id="KW-0808">Transferase</keyword>
<evidence type="ECO:0000256" key="2">
    <source>
        <dbReference type="ARBA" id="ARBA00012513"/>
    </source>
</evidence>
<feature type="transmembrane region" description="Helical" evidence="12">
    <location>
        <begin position="456"/>
        <end position="479"/>
    </location>
</feature>
<evidence type="ECO:0000256" key="9">
    <source>
        <dbReference type="ARBA" id="ARBA00048679"/>
    </source>
</evidence>
<dbReference type="EC" id="2.7.11.1" evidence="2"/>
<gene>
    <name evidence="15" type="ORF">CCUR1050_LOCUS10603</name>
</gene>
<protein>
    <recommendedName>
        <fullName evidence="2">non-specific serine/threonine protein kinase</fullName>
        <ecNumber evidence="2">2.7.11.1</ecNumber>
    </recommendedName>
</protein>
<dbReference type="GO" id="GO:0004674">
    <property type="term" value="F:protein serine/threonine kinase activity"/>
    <property type="evidence" value="ECO:0007669"/>
    <property type="project" value="UniProtKB-KW"/>
</dbReference>
<evidence type="ECO:0000259" key="13">
    <source>
        <dbReference type="PROSITE" id="PS50011"/>
    </source>
</evidence>
<dbReference type="Pfam" id="PF13385">
    <property type="entry name" value="Laminin_G_3"/>
    <property type="match status" value="1"/>
</dbReference>
<keyword evidence="3" id="KW-0723">Serine/threonine-protein kinase</keyword>
<dbReference type="SUPFAM" id="SSF56112">
    <property type="entry name" value="Protein kinase-like (PK-like)"/>
    <property type="match status" value="1"/>
</dbReference>
<dbReference type="PANTHER" id="PTHR48012:SF10">
    <property type="entry name" value="FI20177P1"/>
    <property type="match status" value="1"/>
</dbReference>
<dbReference type="InterPro" id="IPR000719">
    <property type="entry name" value="Prot_kinase_dom"/>
</dbReference>
<dbReference type="SMART" id="SM00208">
    <property type="entry name" value="TNFR"/>
    <property type="match status" value="4"/>
</dbReference>
<dbReference type="PANTHER" id="PTHR48012">
    <property type="entry name" value="STERILE20-LIKE KINASE, ISOFORM B-RELATED"/>
    <property type="match status" value="1"/>
</dbReference>
<keyword evidence="5 11" id="KW-0547">Nucleotide-binding</keyword>
<evidence type="ECO:0000256" key="10">
    <source>
        <dbReference type="PROSITE-ProRule" id="PRU00206"/>
    </source>
</evidence>
<dbReference type="Gene3D" id="2.10.50.10">
    <property type="entry name" value="Tumor Necrosis Factor Receptor, subunit A, domain 2"/>
    <property type="match status" value="2"/>
</dbReference>
<dbReference type="SUPFAM" id="SSF49899">
    <property type="entry name" value="Concanavalin A-like lectins/glucanases"/>
    <property type="match status" value="1"/>
</dbReference>
<dbReference type="InterPro" id="IPR011641">
    <property type="entry name" value="Tyr-kin_ephrin_A/B_rcpt-like"/>
</dbReference>
<evidence type="ECO:0000256" key="3">
    <source>
        <dbReference type="ARBA" id="ARBA00022527"/>
    </source>
</evidence>
<evidence type="ECO:0000256" key="7">
    <source>
        <dbReference type="ARBA" id="ARBA00022840"/>
    </source>
</evidence>
<accession>A0A7S0QIL7</accession>
<dbReference type="InterPro" id="IPR035897">
    <property type="entry name" value="Toll_tir_struct_dom_sf"/>
</dbReference>
<comment type="caution">
    <text evidence="10">Lacks conserved residue(s) required for the propagation of feature annotation.</text>
</comment>
<dbReference type="EMBL" id="HBEZ01019205">
    <property type="protein sequence ID" value="CAD8632922.1"/>
    <property type="molecule type" value="Transcribed_RNA"/>
</dbReference>
<dbReference type="PROSITE" id="PS00107">
    <property type="entry name" value="PROTEIN_KINASE_ATP"/>
    <property type="match status" value="1"/>
</dbReference>
<feature type="domain" description="TNFR-Cys" evidence="14">
    <location>
        <begin position="412"/>
        <end position="446"/>
    </location>
</feature>
<dbReference type="SMART" id="SM00220">
    <property type="entry name" value="S_TKc"/>
    <property type="match status" value="1"/>
</dbReference>
<dbReference type="InterPro" id="IPR013320">
    <property type="entry name" value="ConA-like_dom_sf"/>
</dbReference>
<evidence type="ECO:0000256" key="6">
    <source>
        <dbReference type="ARBA" id="ARBA00022777"/>
    </source>
</evidence>
<dbReference type="Gene3D" id="1.10.510.10">
    <property type="entry name" value="Transferase(Phosphotransferase) domain 1"/>
    <property type="match status" value="1"/>
</dbReference>
<keyword evidence="12" id="KW-1133">Transmembrane helix</keyword>
<dbReference type="AlphaFoldDB" id="A0A7S0QIL7"/>
<dbReference type="InterPro" id="IPR009030">
    <property type="entry name" value="Growth_fac_rcpt_cys_sf"/>
</dbReference>
<dbReference type="SUPFAM" id="SSF57184">
    <property type="entry name" value="Growth factor receptor domain"/>
    <property type="match status" value="1"/>
</dbReference>
<name>A0A7S0QIL7_9CRYP</name>
<dbReference type="InterPro" id="IPR011009">
    <property type="entry name" value="Kinase-like_dom_sf"/>
</dbReference>
<dbReference type="PROSITE" id="PS50050">
    <property type="entry name" value="TNFR_NGFR_2"/>
    <property type="match status" value="1"/>
</dbReference>
<evidence type="ECO:0000259" key="14">
    <source>
        <dbReference type="PROSITE" id="PS50050"/>
    </source>
</evidence>
<dbReference type="InterPro" id="IPR008271">
    <property type="entry name" value="Ser/Thr_kinase_AS"/>
</dbReference>
<dbReference type="CDD" id="cd14014">
    <property type="entry name" value="STKc_PknB_like"/>
    <property type="match status" value="1"/>
</dbReference>
<sequence length="1138" mass="123654">MGNTLLWYTIVNNGMKANQWNHLCITVSLENTWLVYLNATLKGKGFRAYDVLLSQHWTSNVIGRPKYPKSAVQENESLSFTCRGHSFLGRLQEFRIYTKTLTPAEIISLVEWRYDSSNATFCVRCGIGKYSTAFSATSSHICILCAPGTFSAHENASECSTCPAGTYSSSPGSVKSDVCQHCNAGTFSAFKNASSCLSCDPGTFSEVSGSIDSSTCRLCGAGKFSAAGSSSCLSCFSKEPCHDLICLPNQYRNGYACSDCTKCSNANLTLSQCTSLSDVQCNPCHGESCNDIEASISFLGFESIAEFYGLGAVALKLSVAKFVGLGLSSTDIIVSSACFGSTCENLLRLVRATVGVSNTVVTVTFRIISQLDPLTLNPLIRDQSFSSQVSSQVSAMAGRLIIASNATVSNTACKAGFYQSGPDKCLACTVCNGYAQACGQNFDAVCQISSNVQGTVTAVVASVSVFFGLVIFITCLIYFRKRNLACASRRLVGAEPGNEANQQDLPYELRKKYEAVCVLGSGSFGVVLDAWQINNGKRIIRRAIKLVHAKGRCFSDKELRRLNRESSIMSRVKNQNIVQFVESGLAKSLDVYWIVMEILRGSTLSNILTKNGPFLEVDIIKIGLDVCAGLKALHSIGVIHRDVKPANIIFSSIGTNSTSTSDSKDTEVDGKDKIDIITDSLKLIDFGTAIGVNDSKTDIGGDASESLMTFSKLEFAGTPAFSSPESFNSPGTLSFTADIWSLSVSLFQLASGMLPFESSTPLLASISIAAELDVKAPDVRDVAPEHQRAGISSSFASVIAKGLEKRLKNRFQSMDEYATALHGCLVQRGEEMYSAFISYRVFSEKFHAMLLYDVLNNTRTPGGHRVIVYLDVKRLVKGEDWEEGFSLGLLNSLVALPLISEGVLRPFSQLKGQNDDKSDNVLKEFIIMQALQGYAGRLEATFPIFIGRPNDVGDNKYPCSGDFFTVNGEHIAHLIDAVSPQTCTSVLKFLEKNKIMVHDKVKSITVKSAVYDLLSLQGGRLWDHSKLADEDIPEDSEIALKILADPPTPPLDIQQLKMLKAELRHLVPAIHEVVDRAYSKHAASHSKRASISVVLEEKSGQIMKPLQIGPQCHATLVDVDVDLDLSTTFLMPWLPYRD</sequence>
<organism evidence="15">
    <name type="scientific">Cryptomonas curvata</name>
    <dbReference type="NCBI Taxonomy" id="233186"/>
    <lineage>
        <taxon>Eukaryota</taxon>
        <taxon>Cryptophyceae</taxon>
        <taxon>Cryptomonadales</taxon>
        <taxon>Cryptomonadaceae</taxon>
        <taxon>Cryptomonas</taxon>
    </lineage>
</organism>
<keyword evidence="7 11" id="KW-0067">ATP-binding</keyword>
<keyword evidence="12" id="KW-0812">Transmembrane</keyword>
<dbReference type="Gene3D" id="3.40.50.10140">
    <property type="entry name" value="Toll/interleukin-1 receptor homology (TIR) domain"/>
    <property type="match status" value="1"/>
</dbReference>
<dbReference type="InterPro" id="IPR017441">
    <property type="entry name" value="Protein_kinase_ATP_BS"/>
</dbReference>
<keyword evidence="12" id="KW-0472">Membrane</keyword>
<comment type="catalytic activity">
    <reaction evidence="9">
        <text>L-seryl-[protein] + ATP = O-phospho-L-seryl-[protein] + ADP + H(+)</text>
        <dbReference type="Rhea" id="RHEA:17989"/>
        <dbReference type="Rhea" id="RHEA-COMP:9863"/>
        <dbReference type="Rhea" id="RHEA-COMP:11604"/>
        <dbReference type="ChEBI" id="CHEBI:15378"/>
        <dbReference type="ChEBI" id="CHEBI:29999"/>
        <dbReference type="ChEBI" id="CHEBI:30616"/>
        <dbReference type="ChEBI" id="CHEBI:83421"/>
        <dbReference type="ChEBI" id="CHEBI:456216"/>
        <dbReference type="EC" id="2.7.11.1"/>
    </reaction>
</comment>
<dbReference type="PROSITE" id="PS50011">
    <property type="entry name" value="PROTEIN_KINASE_DOM"/>
    <property type="match status" value="1"/>
</dbReference>
<dbReference type="Pfam" id="PF07699">
    <property type="entry name" value="Ephrin_rec_like"/>
    <property type="match status" value="1"/>
</dbReference>
<feature type="binding site" evidence="11">
    <location>
        <position position="545"/>
    </location>
    <ligand>
        <name>ATP</name>
        <dbReference type="ChEBI" id="CHEBI:30616"/>
    </ligand>
</feature>
<dbReference type="SMART" id="SM01411">
    <property type="entry name" value="Ephrin_rec_like"/>
    <property type="match status" value="2"/>
</dbReference>
<evidence type="ECO:0000256" key="11">
    <source>
        <dbReference type="PROSITE-ProRule" id="PRU10141"/>
    </source>
</evidence>
<evidence type="ECO:0000313" key="15">
    <source>
        <dbReference type="EMBL" id="CAD8632922.1"/>
    </source>
</evidence>
<comment type="similarity">
    <text evidence="1">Belongs to the protein kinase superfamily. STE Ser/Thr protein kinase family. STE20 subfamily.</text>
</comment>
<comment type="catalytic activity">
    <reaction evidence="8">
        <text>L-threonyl-[protein] + ATP = O-phospho-L-threonyl-[protein] + ADP + H(+)</text>
        <dbReference type="Rhea" id="RHEA:46608"/>
        <dbReference type="Rhea" id="RHEA-COMP:11060"/>
        <dbReference type="Rhea" id="RHEA-COMP:11605"/>
        <dbReference type="ChEBI" id="CHEBI:15378"/>
        <dbReference type="ChEBI" id="CHEBI:30013"/>
        <dbReference type="ChEBI" id="CHEBI:30616"/>
        <dbReference type="ChEBI" id="CHEBI:61977"/>
        <dbReference type="ChEBI" id="CHEBI:456216"/>
        <dbReference type="EC" id="2.7.11.1"/>
    </reaction>
</comment>
<proteinExistence type="inferred from homology"/>
<dbReference type="PROSITE" id="PS00108">
    <property type="entry name" value="PROTEIN_KINASE_ST"/>
    <property type="match status" value="1"/>
</dbReference>
<dbReference type="PROSITE" id="PS00652">
    <property type="entry name" value="TNFR_NGFR_1"/>
    <property type="match status" value="1"/>
</dbReference>
<feature type="domain" description="Protein kinase" evidence="13">
    <location>
        <begin position="513"/>
        <end position="825"/>
    </location>
</feature>
<dbReference type="GO" id="GO:0005737">
    <property type="term" value="C:cytoplasm"/>
    <property type="evidence" value="ECO:0007669"/>
    <property type="project" value="TreeGrafter"/>
</dbReference>
<evidence type="ECO:0000256" key="12">
    <source>
        <dbReference type="SAM" id="Phobius"/>
    </source>
</evidence>
<evidence type="ECO:0000256" key="1">
    <source>
        <dbReference type="ARBA" id="ARBA00008874"/>
    </source>
</evidence>